<dbReference type="Pfam" id="PF01321">
    <property type="entry name" value="Creatinase_N"/>
    <property type="match status" value="1"/>
</dbReference>
<dbReference type="SUPFAM" id="SSF53092">
    <property type="entry name" value="Creatinase/prolidase N-terminal domain"/>
    <property type="match status" value="1"/>
</dbReference>
<dbReference type="CDD" id="cd01066">
    <property type="entry name" value="APP_MetAP"/>
    <property type="match status" value="1"/>
</dbReference>
<dbReference type="SUPFAM" id="SSF55920">
    <property type="entry name" value="Creatinase/aminopeptidase"/>
    <property type="match status" value="1"/>
</dbReference>
<gene>
    <name evidence="3" type="ORF">ACFQFQ_27835</name>
</gene>
<sequence>MIPQHFEKCEIDHRGQRLIEEMARRRLDFILLMDPCNYYYVTGFPIGVLKGTFGALVSADGNVFWIGRKTDMSNVKALIEADWSGDRHEIGAEIADDQDPYAAVGEAIERIAPHGTRIGFELAKAVIPPRGLTQIAAALPGREVVNAAGLIEPMRAVKSAAELTYMRRSGQIAAEATRAALDGLLPGASEADLAANLIGHAIRAGAEPFSLEPFVCSGPRSALAHSTWTMAPLRPGTIINTELAPPVARYSAPLFRVSVIGPPGDDICRLHDASRAGLLAGLERIGPGMTCHDADAVVRETIARLGYARMFPVRAAYGVGINFAPDWSEENVASIRPGNQTLLEPGMCFHLVPALYQPGWVAPAAA</sequence>
<organism evidence="3 4">
    <name type="scientific">Sulfitobacter porphyrae</name>
    <dbReference type="NCBI Taxonomy" id="1246864"/>
    <lineage>
        <taxon>Bacteria</taxon>
        <taxon>Pseudomonadati</taxon>
        <taxon>Pseudomonadota</taxon>
        <taxon>Alphaproteobacteria</taxon>
        <taxon>Rhodobacterales</taxon>
        <taxon>Roseobacteraceae</taxon>
        <taxon>Sulfitobacter</taxon>
    </lineage>
</organism>
<dbReference type="InterPro" id="IPR000994">
    <property type="entry name" value="Pept_M24"/>
</dbReference>
<dbReference type="Gene3D" id="3.90.230.10">
    <property type="entry name" value="Creatinase/methionine aminopeptidase superfamily"/>
    <property type="match status" value="1"/>
</dbReference>
<dbReference type="EMBL" id="JBHSWG010000004">
    <property type="protein sequence ID" value="MFC6762492.1"/>
    <property type="molecule type" value="Genomic_DNA"/>
</dbReference>
<evidence type="ECO:0000259" key="1">
    <source>
        <dbReference type="Pfam" id="PF00557"/>
    </source>
</evidence>
<dbReference type="Proteomes" id="UP001596353">
    <property type="component" value="Unassembled WGS sequence"/>
</dbReference>
<dbReference type="InterPro" id="IPR029149">
    <property type="entry name" value="Creatin/AminoP/Spt16_N"/>
</dbReference>
<dbReference type="InterPro" id="IPR000587">
    <property type="entry name" value="Creatinase_N"/>
</dbReference>
<comment type="caution">
    <text evidence="3">The sequence shown here is derived from an EMBL/GenBank/DDBJ whole genome shotgun (WGS) entry which is preliminary data.</text>
</comment>
<accession>A0ABW2BBB8</accession>
<reference evidence="4" key="1">
    <citation type="journal article" date="2019" name="Int. J. Syst. Evol. Microbiol.">
        <title>The Global Catalogue of Microorganisms (GCM) 10K type strain sequencing project: providing services to taxonomists for standard genome sequencing and annotation.</title>
        <authorList>
            <consortium name="The Broad Institute Genomics Platform"/>
            <consortium name="The Broad Institute Genome Sequencing Center for Infectious Disease"/>
            <person name="Wu L."/>
            <person name="Ma J."/>
        </authorList>
    </citation>
    <scope>NUCLEOTIDE SEQUENCE [LARGE SCALE GENOMIC DNA]</scope>
    <source>
        <strain evidence="4">CCUG 66188</strain>
    </source>
</reference>
<keyword evidence="4" id="KW-1185">Reference proteome</keyword>
<evidence type="ECO:0000259" key="2">
    <source>
        <dbReference type="Pfam" id="PF01321"/>
    </source>
</evidence>
<dbReference type="InterPro" id="IPR036005">
    <property type="entry name" value="Creatinase/aminopeptidase-like"/>
</dbReference>
<dbReference type="Pfam" id="PF00557">
    <property type="entry name" value="Peptidase_M24"/>
    <property type="match status" value="1"/>
</dbReference>
<dbReference type="Gene3D" id="3.40.350.10">
    <property type="entry name" value="Creatinase/prolidase N-terminal domain"/>
    <property type="match status" value="1"/>
</dbReference>
<feature type="domain" description="Creatinase N-terminal" evidence="2">
    <location>
        <begin position="14"/>
        <end position="157"/>
    </location>
</feature>
<dbReference type="PANTHER" id="PTHR46112">
    <property type="entry name" value="AMINOPEPTIDASE"/>
    <property type="match status" value="1"/>
</dbReference>
<dbReference type="InterPro" id="IPR050659">
    <property type="entry name" value="Peptidase_M24B"/>
</dbReference>
<proteinExistence type="predicted"/>
<evidence type="ECO:0000313" key="4">
    <source>
        <dbReference type="Proteomes" id="UP001596353"/>
    </source>
</evidence>
<name>A0ABW2BBB8_9RHOB</name>
<feature type="domain" description="Peptidase M24" evidence="1">
    <location>
        <begin position="165"/>
        <end position="360"/>
    </location>
</feature>
<dbReference type="PANTHER" id="PTHR46112:SF2">
    <property type="entry name" value="XAA-PRO AMINOPEPTIDASE P-RELATED"/>
    <property type="match status" value="1"/>
</dbReference>
<evidence type="ECO:0000313" key="3">
    <source>
        <dbReference type="EMBL" id="MFC6762492.1"/>
    </source>
</evidence>
<protein>
    <submittedName>
        <fullName evidence="3">M24 family metallopeptidase</fullName>
    </submittedName>
</protein>